<name>X1M4A5_9ZZZZ</name>
<feature type="domain" description="Helix-turn-helix" evidence="1">
    <location>
        <begin position="10"/>
        <end position="58"/>
    </location>
</feature>
<dbReference type="InterPro" id="IPR009061">
    <property type="entry name" value="DNA-bd_dom_put_sf"/>
</dbReference>
<sequence length="60" mass="7097">MVIKLGKKRYYSVEELSQILPITKLTIRAYLREGRIQGRKIGKLWYVQKDKLEQFLDGKG</sequence>
<dbReference type="AlphaFoldDB" id="X1M4A5"/>
<gene>
    <name evidence="2" type="ORF">S06H3_08541</name>
</gene>
<proteinExistence type="predicted"/>
<protein>
    <recommendedName>
        <fullName evidence="1">Helix-turn-helix domain-containing protein</fullName>
    </recommendedName>
</protein>
<dbReference type="Pfam" id="PF12728">
    <property type="entry name" value="HTH_17"/>
    <property type="match status" value="1"/>
</dbReference>
<dbReference type="NCBIfam" id="TIGR01764">
    <property type="entry name" value="excise"/>
    <property type="match status" value="1"/>
</dbReference>
<dbReference type="EMBL" id="BARV01003619">
    <property type="protein sequence ID" value="GAI09470.1"/>
    <property type="molecule type" value="Genomic_DNA"/>
</dbReference>
<dbReference type="InterPro" id="IPR010093">
    <property type="entry name" value="SinI_DNA-bd"/>
</dbReference>
<evidence type="ECO:0000313" key="2">
    <source>
        <dbReference type="EMBL" id="GAI09470.1"/>
    </source>
</evidence>
<dbReference type="InterPro" id="IPR041657">
    <property type="entry name" value="HTH_17"/>
</dbReference>
<reference evidence="2" key="1">
    <citation type="journal article" date="2014" name="Front. Microbiol.">
        <title>High frequency of phylogenetically diverse reductive dehalogenase-homologous genes in deep subseafloor sedimentary metagenomes.</title>
        <authorList>
            <person name="Kawai M."/>
            <person name="Futagami T."/>
            <person name="Toyoda A."/>
            <person name="Takaki Y."/>
            <person name="Nishi S."/>
            <person name="Hori S."/>
            <person name="Arai W."/>
            <person name="Tsubouchi T."/>
            <person name="Morono Y."/>
            <person name="Uchiyama I."/>
            <person name="Ito T."/>
            <person name="Fujiyama A."/>
            <person name="Inagaki F."/>
            <person name="Takami H."/>
        </authorList>
    </citation>
    <scope>NUCLEOTIDE SEQUENCE</scope>
    <source>
        <strain evidence="2">Expedition CK06-06</strain>
    </source>
</reference>
<dbReference type="SUPFAM" id="SSF46955">
    <property type="entry name" value="Putative DNA-binding domain"/>
    <property type="match status" value="1"/>
</dbReference>
<comment type="caution">
    <text evidence="2">The sequence shown here is derived from an EMBL/GenBank/DDBJ whole genome shotgun (WGS) entry which is preliminary data.</text>
</comment>
<accession>X1M4A5</accession>
<dbReference type="GO" id="GO:0003677">
    <property type="term" value="F:DNA binding"/>
    <property type="evidence" value="ECO:0007669"/>
    <property type="project" value="InterPro"/>
</dbReference>
<organism evidence="2">
    <name type="scientific">marine sediment metagenome</name>
    <dbReference type="NCBI Taxonomy" id="412755"/>
    <lineage>
        <taxon>unclassified sequences</taxon>
        <taxon>metagenomes</taxon>
        <taxon>ecological metagenomes</taxon>
    </lineage>
</organism>
<evidence type="ECO:0000259" key="1">
    <source>
        <dbReference type="Pfam" id="PF12728"/>
    </source>
</evidence>